<dbReference type="Gene3D" id="1.25.40.10">
    <property type="entry name" value="Tetratricopeptide repeat domain"/>
    <property type="match status" value="1"/>
</dbReference>
<reference evidence="2 3" key="1">
    <citation type="submission" date="2017-08" db="EMBL/GenBank/DDBJ databases">
        <title>Substantial Increase in Enzyme Production by Combined Drug-Resistance Mutations in Paenibacillus agaridevorans.</title>
        <authorList>
            <person name="Tanaka Y."/>
            <person name="Funane K."/>
            <person name="Hosaka T."/>
            <person name="Shiwa Y."/>
            <person name="Fujita N."/>
            <person name="Miyazaki T."/>
            <person name="Yoshikawa H."/>
            <person name="Murakami K."/>
            <person name="Kasahara K."/>
            <person name="Inaoka T."/>
            <person name="Hiraga Y."/>
            <person name="Ochi K."/>
        </authorList>
    </citation>
    <scope>NUCLEOTIDE SEQUENCE [LARGE SCALE GENOMIC DNA]</scope>
    <source>
        <strain evidence="2 3">T-3040</strain>
    </source>
</reference>
<proteinExistence type="predicted"/>
<feature type="transmembrane region" description="Helical" evidence="1">
    <location>
        <begin position="6"/>
        <end position="32"/>
    </location>
</feature>
<keyword evidence="3" id="KW-1185">Reference proteome</keyword>
<dbReference type="InterPro" id="IPR011990">
    <property type="entry name" value="TPR-like_helical_dom_sf"/>
</dbReference>
<dbReference type="Proteomes" id="UP000245202">
    <property type="component" value="Unassembled WGS sequence"/>
</dbReference>
<keyword evidence="1" id="KW-0812">Transmembrane</keyword>
<dbReference type="InterPro" id="IPR019734">
    <property type="entry name" value="TPR_rpt"/>
</dbReference>
<gene>
    <name evidence="2" type="ORF">PAT3040_06255</name>
</gene>
<protein>
    <submittedName>
        <fullName evidence="2">Uncharacterized protein</fullName>
    </submittedName>
</protein>
<sequence>MFKLTFLFLWLSWLLGNPFFAIILLLFILYVIDRRFVGLSPSLLAPLKRNSRIRKLRNIMTASPNDVSAKQELARLLIDKKKYGEAIRLLEPLKRVLEDSAEYWADLGLALAAEGNKAEGEAALLRALEINSRVKYGTPYLRLAAMSADSGDQEKALRYLRAFQDIHSSSCESYYRLAEVYKRMGKEAEAKSSAEEGLRVYRSLPKYRKRAERGWALRLLLKK</sequence>
<evidence type="ECO:0000256" key="1">
    <source>
        <dbReference type="SAM" id="Phobius"/>
    </source>
</evidence>
<evidence type="ECO:0000313" key="3">
    <source>
        <dbReference type="Proteomes" id="UP000245202"/>
    </source>
</evidence>
<accession>A0A2R5F1R3</accession>
<dbReference type="AlphaFoldDB" id="A0A2R5F1R3"/>
<evidence type="ECO:0000313" key="2">
    <source>
        <dbReference type="EMBL" id="GBG11438.1"/>
    </source>
</evidence>
<comment type="caution">
    <text evidence="2">The sequence shown here is derived from an EMBL/GenBank/DDBJ whole genome shotgun (WGS) entry which is preliminary data.</text>
</comment>
<keyword evidence="1" id="KW-0472">Membrane</keyword>
<name>A0A2R5F1R3_9BACL</name>
<dbReference type="RefSeq" id="WP_087571556.1">
    <property type="nucleotide sequence ID" value="NZ_BDQX01000398.1"/>
</dbReference>
<dbReference type="Pfam" id="PF14559">
    <property type="entry name" value="TPR_19"/>
    <property type="match status" value="1"/>
</dbReference>
<organism evidence="2 3">
    <name type="scientific">Paenibacillus agaridevorans</name>
    <dbReference type="NCBI Taxonomy" id="171404"/>
    <lineage>
        <taxon>Bacteria</taxon>
        <taxon>Bacillati</taxon>
        <taxon>Bacillota</taxon>
        <taxon>Bacilli</taxon>
        <taxon>Bacillales</taxon>
        <taxon>Paenibacillaceae</taxon>
        <taxon>Paenibacillus</taxon>
    </lineage>
</organism>
<dbReference type="EMBL" id="BDQX01000398">
    <property type="protein sequence ID" value="GBG11438.1"/>
    <property type="molecule type" value="Genomic_DNA"/>
</dbReference>
<dbReference type="SMART" id="SM00028">
    <property type="entry name" value="TPR"/>
    <property type="match status" value="3"/>
</dbReference>
<dbReference type="SUPFAM" id="SSF48452">
    <property type="entry name" value="TPR-like"/>
    <property type="match status" value="1"/>
</dbReference>
<dbReference type="Pfam" id="PF13181">
    <property type="entry name" value="TPR_8"/>
    <property type="match status" value="1"/>
</dbReference>
<keyword evidence="1" id="KW-1133">Transmembrane helix</keyword>